<feature type="region of interest" description="Disordered" evidence="1">
    <location>
        <begin position="1"/>
        <end position="75"/>
    </location>
</feature>
<feature type="compositionally biased region" description="Polar residues" evidence="1">
    <location>
        <begin position="1"/>
        <end position="26"/>
    </location>
</feature>
<reference evidence="2" key="1">
    <citation type="submission" date="2023-11" db="EMBL/GenBank/DDBJ databases">
        <authorList>
            <person name="Alioto T."/>
            <person name="Alioto T."/>
            <person name="Gomez Garrido J."/>
        </authorList>
    </citation>
    <scope>NUCLEOTIDE SEQUENCE</scope>
</reference>
<gene>
    <name evidence="2" type="ORF">LECACI_7A008773</name>
</gene>
<protein>
    <submittedName>
        <fullName evidence="2">Uncharacterized protein</fullName>
    </submittedName>
</protein>
<dbReference type="Proteomes" id="UP001296104">
    <property type="component" value="Unassembled WGS sequence"/>
</dbReference>
<accession>A0AAI8Z6H4</accession>
<keyword evidence="3" id="KW-1185">Reference proteome</keyword>
<evidence type="ECO:0000256" key="1">
    <source>
        <dbReference type="SAM" id="MobiDB-lite"/>
    </source>
</evidence>
<feature type="region of interest" description="Disordered" evidence="1">
    <location>
        <begin position="90"/>
        <end position="180"/>
    </location>
</feature>
<feature type="compositionally biased region" description="Low complexity" evidence="1">
    <location>
        <begin position="38"/>
        <end position="59"/>
    </location>
</feature>
<organism evidence="2 3">
    <name type="scientific">Lecanosticta acicola</name>
    <dbReference type="NCBI Taxonomy" id="111012"/>
    <lineage>
        <taxon>Eukaryota</taxon>
        <taxon>Fungi</taxon>
        <taxon>Dikarya</taxon>
        <taxon>Ascomycota</taxon>
        <taxon>Pezizomycotina</taxon>
        <taxon>Dothideomycetes</taxon>
        <taxon>Dothideomycetidae</taxon>
        <taxon>Mycosphaerellales</taxon>
        <taxon>Mycosphaerellaceae</taxon>
        <taxon>Lecanosticta</taxon>
    </lineage>
</organism>
<evidence type="ECO:0000313" key="3">
    <source>
        <dbReference type="Proteomes" id="UP001296104"/>
    </source>
</evidence>
<dbReference type="EMBL" id="CAVMBE010000089">
    <property type="protein sequence ID" value="CAK4033615.1"/>
    <property type="molecule type" value="Genomic_DNA"/>
</dbReference>
<dbReference type="AlphaFoldDB" id="A0AAI8Z6H4"/>
<proteinExistence type="predicted"/>
<feature type="compositionally biased region" description="Polar residues" evidence="1">
    <location>
        <begin position="158"/>
        <end position="170"/>
    </location>
</feature>
<comment type="caution">
    <text evidence="2">The sequence shown here is derived from an EMBL/GenBank/DDBJ whole genome shotgun (WGS) entry which is preliminary data.</text>
</comment>
<evidence type="ECO:0000313" key="2">
    <source>
        <dbReference type="EMBL" id="CAK4033615.1"/>
    </source>
</evidence>
<name>A0AAI8Z6H4_9PEZI</name>
<sequence>MGNSQSNSGYLTPSSAEWISDQNQRFTALDNERHRRPNPLQQHPVPPQQQNKPFQKPKPTSLKEPAFSGYVAGWRQGDCDSDAQEFSFASFQYSGDDEEEGESLRSDWPLGAEDERTWKERKHSPSPAAPERVGRSASRATQSGRSQTISCPRRYLSAATTTKMQNSSHSAVVGRHAGHGPVAKVSVGQLRRAATEDAAMVAARSSRREMEAGV</sequence>
<feature type="compositionally biased region" description="Polar residues" evidence="1">
    <location>
        <begin position="138"/>
        <end position="150"/>
    </location>
</feature>